<gene>
    <name evidence="1" type="ORF">FPSE_04182</name>
</gene>
<name>K3UT54_FUSPC</name>
<dbReference type="Proteomes" id="UP000007978">
    <property type="component" value="Chromosome 4"/>
</dbReference>
<dbReference type="KEGG" id="fpu:FPSE_04182"/>
<comment type="caution">
    <text evidence="1">The sequence shown here is derived from an EMBL/GenBank/DDBJ whole genome shotgun (WGS) entry which is preliminary data.</text>
</comment>
<accession>K3UT54</accession>
<evidence type="ECO:0000313" key="2">
    <source>
        <dbReference type="Proteomes" id="UP000007978"/>
    </source>
</evidence>
<dbReference type="AlphaFoldDB" id="K3UT54"/>
<keyword evidence="2" id="KW-1185">Reference proteome</keyword>
<protein>
    <submittedName>
        <fullName evidence="1">Uncharacterized protein</fullName>
    </submittedName>
</protein>
<proteinExistence type="predicted"/>
<dbReference type="HOGENOM" id="CLU_3014258_0_0_1"/>
<organism evidence="1 2">
    <name type="scientific">Fusarium pseudograminearum (strain CS3096)</name>
    <name type="common">Wheat and barley crown-rot fungus</name>
    <dbReference type="NCBI Taxonomy" id="1028729"/>
    <lineage>
        <taxon>Eukaryota</taxon>
        <taxon>Fungi</taxon>
        <taxon>Dikarya</taxon>
        <taxon>Ascomycota</taxon>
        <taxon>Pezizomycotina</taxon>
        <taxon>Sordariomycetes</taxon>
        <taxon>Hypocreomycetidae</taxon>
        <taxon>Hypocreales</taxon>
        <taxon>Nectriaceae</taxon>
        <taxon>Fusarium</taxon>
    </lineage>
</organism>
<dbReference type="EMBL" id="AFNW01000083">
    <property type="protein sequence ID" value="EKJ75681.1"/>
    <property type="molecule type" value="Genomic_DNA"/>
</dbReference>
<sequence>MQLAKSGSVESQEPSYVVWAPRITMLGYHVFPALFHDGTLDWLASLALQPCESGAH</sequence>
<reference evidence="1 2" key="1">
    <citation type="journal article" date="2012" name="PLoS Pathog.">
        <title>Comparative pathogenomics reveals horizontally acquired novel virulence genes in fungi infecting cereal hosts.</title>
        <authorList>
            <person name="Gardiner D.M."/>
            <person name="McDonald M.C."/>
            <person name="Covarelli L."/>
            <person name="Solomon P.S."/>
            <person name="Rusu A.G."/>
            <person name="Marshall M."/>
            <person name="Kazan K."/>
            <person name="Chakraborty S."/>
            <person name="McDonald B.A."/>
            <person name="Manners J.M."/>
        </authorList>
    </citation>
    <scope>NUCLEOTIDE SEQUENCE [LARGE SCALE GENOMIC DNA]</scope>
    <source>
        <strain evidence="1 2">CS3096</strain>
    </source>
</reference>
<dbReference type="GeneID" id="20362800"/>
<dbReference type="RefSeq" id="XP_009255575.1">
    <property type="nucleotide sequence ID" value="XM_009257300.1"/>
</dbReference>
<evidence type="ECO:0000313" key="1">
    <source>
        <dbReference type="EMBL" id="EKJ75681.1"/>
    </source>
</evidence>